<evidence type="ECO:0000256" key="2">
    <source>
        <dbReference type="ARBA" id="ARBA00023125"/>
    </source>
</evidence>
<gene>
    <name evidence="4" type="ORF">SAMN05444695_11592</name>
</gene>
<dbReference type="PROSITE" id="PS50977">
    <property type="entry name" value="HTH_TETR_2"/>
    <property type="match status" value="1"/>
</dbReference>
<protein>
    <submittedName>
        <fullName evidence="4">DNA-binding transcriptional regulator, AcrR family</fullName>
    </submittedName>
</protein>
<dbReference type="Proteomes" id="UP000183263">
    <property type="component" value="Unassembled WGS sequence"/>
</dbReference>
<evidence type="ECO:0000313" key="4">
    <source>
        <dbReference type="EMBL" id="SDJ06194.1"/>
    </source>
</evidence>
<dbReference type="Gene3D" id="1.10.357.10">
    <property type="entry name" value="Tetracycline Repressor, domain 2"/>
    <property type="match status" value="1"/>
</dbReference>
<sequence length="203" mass="22517">MTEASRTVMNRRRSAMRMDIAASAARLFLERGFDETSVEDIARGADISVRTFYRYCDAKEDTLTPIIASGIRDFVSYLADRPEDEPVEIAVHAAFVESLRQDRYAHIVSTRDLFVLLTSVPGMRARWMVAALDLTDELRPVIGARAGHDPQSLEARLLSHTLIGALTVALEHWVTCVSDEGAPRVEAAELAASALSVVRFARR</sequence>
<dbReference type="OrthoDB" id="4143918at2"/>
<keyword evidence="5" id="KW-1185">Reference proteome</keyword>
<dbReference type="InterPro" id="IPR041347">
    <property type="entry name" value="MftR_C"/>
</dbReference>
<name>A0A1G8QN54_9NOCA</name>
<dbReference type="InterPro" id="IPR009057">
    <property type="entry name" value="Homeodomain-like_sf"/>
</dbReference>
<keyword evidence="1" id="KW-0805">Transcription regulation</keyword>
<keyword evidence="3" id="KW-0804">Transcription</keyword>
<dbReference type="Gene3D" id="1.10.10.60">
    <property type="entry name" value="Homeodomain-like"/>
    <property type="match status" value="1"/>
</dbReference>
<dbReference type="PANTHER" id="PTHR30055:SF238">
    <property type="entry name" value="MYCOFACTOCIN BIOSYNTHESIS TRANSCRIPTIONAL REGULATOR MFTR-RELATED"/>
    <property type="match status" value="1"/>
</dbReference>
<dbReference type="InterPro" id="IPR050109">
    <property type="entry name" value="HTH-type_TetR-like_transc_reg"/>
</dbReference>
<evidence type="ECO:0000256" key="3">
    <source>
        <dbReference type="ARBA" id="ARBA00023163"/>
    </source>
</evidence>
<dbReference type="PANTHER" id="PTHR30055">
    <property type="entry name" value="HTH-TYPE TRANSCRIPTIONAL REGULATOR RUTR"/>
    <property type="match status" value="1"/>
</dbReference>
<evidence type="ECO:0000256" key="1">
    <source>
        <dbReference type="ARBA" id="ARBA00023015"/>
    </source>
</evidence>
<proteinExistence type="predicted"/>
<dbReference type="GO" id="GO:0003700">
    <property type="term" value="F:DNA-binding transcription factor activity"/>
    <property type="evidence" value="ECO:0007669"/>
    <property type="project" value="TreeGrafter"/>
</dbReference>
<dbReference type="AlphaFoldDB" id="A0A1G8QN54"/>
<accession>A0A1G8QN54</accession>
<dbReference type="GO" id="GO:0000976">
    <property type="term" value="F:transcription cis-regulatory region binding"/>
    <property type="evidence" value="ECO:0007669"/>
    <property type="project" value="TreeGrafter"/>
</dbReference>
<reference evidence="4 5" key="1">
    <citation type="submission" date="2016-10" db="EMBL/GenBank/DDBJ databases">
        <authorList>
            <person name="de Groot N.N."/>
        </authorList>
    </citation>
    <scope>NUCLEOTIDE SEQUENCE [LARGE SCALE GENOMIC DNA]</scope>
    <source>
        <strain evidence="4 5">DSM 44892</strain>
    </source>
</reference>
<dbReference type="SUPFAM" id="SSF46689">
    <property type="entry name" value="Homeodomain-like"/>
    <property type="match status" value="1"/>
</dbReference>
<organism evidence="4 5">
    <name type="scientific">Rhodococcus triatomae</name>
    <dbReference type="NCBI Taxonomy" id="300028"/>
    <lineage>
        <taxon>Bacteria</taxon>
        <taxon>Bacillati</taxon>
        <taxon>Actinomycetota</taxon>
        <taxon>Actinomycetes</taxon>
        <taxon>Mycobacteriales</taxon>
        <taxon>Nocardiaceae</taxon>
        <taxon>Rhodococcus</taxon>
    </lineage>
</organism>
<dbReference type="EMBL" id="FNDN01000015">
    <property type="protein sequence ID" value="SDJ06194.1"/>
    <property type="molecule type" value="Genomic_DNA"/>
</dbReference>
<keyword evidence="2 4" id="KW-0238">DNA-binding</keyword>
<dbReference type="RefSeq" id="WP_083343284.1">
    <property type="nucleotide sequence ID" value="NZ_CP048813.1"/>
</dbReference>
<evidence type="ECO:0000313" key="5">
    <source>
        <dbReference type="Proteomes" id="UP000183263"/>
    </source>
</evidence>
<dbReference type="InterPro" id="IPR001647">
    <property type="entry name" value="HTH_TetR"/>
</dbReference>
<dbReference type="Pfam" id="PF00440">
    <property type="entry name" value="TetR_N"/>
    <property type="match status" value="1"/>
</dbReference>
<dbReference type="Pfam" id="PF17754">
    <property type="entry name" value="TetR_C_14"/>
    <property type="match status" value="1"/>
</dbReference>